<dbReference type="Proteomes" id="UP000002230">
    <property type="component" value="Chromosome"/>
</dbReference>
<dbReference type="PATRIC" id="fig|718251.5.peg.1032"/>
<comment type="similarity">
    <text evidence="3">Belongs to the DNA gyrase inhibitor family.</text>
</comment>
<dbReference type="HOGENOM" id="CLU_113664_3_2_6"/>
<dbReference type="GO" id="GO:0008657">
    <property type="term" value="F:DNA topoisomerase type II (double strand cut, ATP-hydrolyzing) inhibitor activity"/>
    <property type="evidence" value="ECO:0007669"/>
    <property type="project" value="UniProtKB-UniRule"/>
</dbReference>
<proteinExistence type="inferred from homology"/>
<comment type="function">
    <text evidence="3">Inhibits the supercoiling activity of DNA gyrase. Acts by inhibiting DNA gyrase at an early step, prior to (or at the step of) binding of DNA by the gyrase. It protects cells against toxins that target DNA gyrase, by inhibiting activity of these toxins and reducing the formation of lethal double-strand breaks in the cell.</text>
</comment>
<dbReference type="KEGG" id="etd:ETAF_1003"/>
<gene>
    <name evidence="3" type="primary">sbmC</name>
    <name evidence="5" type="ordered locus">ETAF_1003</name>
</gene>
<dbReference type="InterPro" id="IPR011256">
    <property type="entry name" value="Reg_factor_effector_dom_sf"/>
</dbReference>
<accession>A0A0H3DT44</accession>
<dbReference type="InterPro" id="IPR010499">
    <property type="entry name" value="AraC_E-bd"/>
</dbReference>
<evidence type="ECO:0000259" key="4">
    <source>
        <dbReference type="SMART" id="SM00871"/>
    </source>
</evidence>
<dbReference type="InterPro" id="IPR024911">
    <property type="entry name" value="SmbC"/>
</dbReference>
<dbReference type="SUPFAM" id="SSF55136">
    <property type="entry name" value="Probable bacterial effector-binding domain"/>
    <property type="match status" value="1"/>
</dbReference>
<evidence type="ECO:0000313" key="5">
    <source>
        <dbReference type="EMBL" id="ADM41122.1"/>
    </source>
</evidence>
<keyword evidence="6" id="KW-1185">Reference proteome</keyword>
<dbReference type="SMART" id="SM00871">
    <property type="entry name" value="AraC_E_bind"/>
    <property type="match status" value="1"/>
</dbReference>
<comment type="subunit">
    <text evidence="3">Interacts with DNA gyrase.</text>
</comment>
<dbReference type="PANTHER" id="PTHR40055">
    <property type="entry name" value="TRANSCRIPTIONAL REGULATOR YGIV-RELATED"/>
    <property type="match status" value="1"/>
</dbReference>
<dbReference type="GO" id="GO:0005737">
    <property type="term" value="C:cytoplasm"/>
    <property type="evidence" value="ECO:0007669"/>
    <property type="project" value="UniProtKB-SubCell"/>
</dbReference>
<organism evidence="5 6">
    <name type="scientific">Edwardsiella tarda (strain FL6-60)</name>
    <dbReference type="NCBI Taxonomy" id="718251"/>
    <lineage>
        <taxon>Bacteria</taxon>
        <taxon>Pseudomonadati</taxon>
        <taxon>Pseudomonadota</taxon>
        <taxon>Gammaproteobacteria</taxon>
        <taxon>Enterobacterales</taxon>
        <taxon>Hafniaceae</taxon>
        <taxon>Edwardsiella</taxon>
    </lineage>
</organism>
<protein>
    <recommendedName>
        <fullName evidence="3">DNA gyrase inhibitor</fullName>
    </recommendedName>
</protein>
<dbReference type="AlphaFoldDB" id="A0A0H3DT44"/>
<sequence length="155" mass="16868">MQVKIESLAAQPLFALRVQGPFAQSLGPGFERLMAWSTRHGLQGQWMALYYDNPREVAPEALRADVALTTATTALPSDGEASGIRWDTLAGGLYALAQVRVIDNDFATPWVALFDQALPASGYRPDGGPCFERYLSDGRASGEWLLELGVPVRKS</sequence>
<evidence type="ECO:0000256" key="2">
    <source>
        <dbReference type="ARBA" id="ARBA00023016"/>
    </source>
</evidence>
<evidence type="ECO:0000313" key="6">
    <source>
        <dbReference type="Proteomes" id="UP000002230"/>
    </source>
</evidence>
<comment type="subcellular location">
    <subcellularLocation>
        <location evidence="3">Cytoplasm</location>
    </subcellularLocation>
</comment>
<dbReference type="PANTHER" id="PTHR40055:SF2">
    <property type="entry name" value="DNA GYRASE INHIBITOR"/>
    <property type="match status" value="1"/>
</dbReference>
<dbReference type="EMBL" id="CP002154">
    <property type="protein sequence ID" value="ADM41122.1"/>
    <property type="molecule type" value="Genomic_DNA"/>
</dbReference>
<dbReference type="HAMAP" id="MF_01896">
    <property type="entry name" value="DNA_gyrase_inhibitor"/>
    <property type="match status" value="1"/>
</dbReference>
<evidence type="ECO:0000256" key="1">
    <source>
        <dbReference type="ARBA" id="ARBA00022490"/>
    </source>
</evidence>
<dbReference type="InterPro" id="IPR029442">
    <property type="entry name" value="GyrI-like"/>
</dbReference>
<keyword evidence="2 3" id="KW-0346">Stress response</keyword>
<name>A0A0H3DT44_EDWTF</name>
<keyword evidence="1 3" id="KW-0963">Cytoplasm</keyword>
<dbReference type="Gene3D" id="3.20.80.10">
    <property type="entry name" value="Regulatory factor, effector binding domain"/>
    <property type="match status" value="1"/>
</dbReference>
<feature type="domain" description="AraC effector-binding" evidence="4">
    <location>
        <begin position="1"/>
        <end position="153"/>
    </location>
</feature>
<reference evidence="5 6" key="2">
    <citation type="journal article" date="2011" name="BMC Immunol.">
        <title>Comparison of static immersion and intravenous injection systems for exposure of zebrafish embryos to the natural pathogen Edwardsiella tarda.</title>
        <authorList>
            <person name="van Soest J.J."/>
            <person name="Stockhammer O.W."/>
            <person name="Ordas A."/>
            <person name="Bloemberg G.V."/>
            <person name="Spaink H.P."/>
            <person name="Meijer A.H."/>
        </authorList>
    </citation>
    <scope>NUCLEOTIDE SEQUENCE [LARGE SCALE GENOMIC DNA]</scope>
    <source>
        <strain evidence="5 6">FL6-60</strain>
    </source>
</reference>
<reference evidence="6" key="1">
    <citation type="submission" date="2010-08" db="EMBL/GenBank/DDBJ databases">
        <title>Genome comparisons of Edwardsiella bacteria analysed using deep sequencing technology.</title>
        <authorList>
            <person name="van Soest J.J."/>
            <person name="Henkel C.V."/>
            <person name="Jansen H.J."/>
            <person name="van den Hondel C.A.M.J.J."/>
            <person name="Bloemberg G.V."/>
            <person name="Meijer A.H."/>
            <person name="Spaink H.P."/>
        </authorList>
    </citation>
    <scope>NUCLEOTIDE SEQUENCE [LARGE SCALE GENOMIC DNA]</scope>
    <source>
        <strain evidence="6">FL6-60</strain>
    </source>
</reference>
<evidence type="ECO:0000256" key="3">
    <source>
        <dbReference type="HAMAP-Rule" id="MF_01896"/>
    </source>
</evidence>
<dbReference type="SMR" id="A0A0H3DT44"/>
<dbReference type="Pfam" id="PF06445">
    <property type="entry name" value="GyrI-like"/>
    <property type="match status" value="1"/>
</dbReference>
<dbReference type="InterPro" id="IPR050908">
    <property type="entry name" value="SmbC-like"/>
</dbReference>